<name>A0A2N7TX52_9GAMM</name>
<keyword evidence="8 9" id="KW-0092">Biotin</keyword>
<accession>A0A2N7TX52</accession>
<evidence type="ECO:0000313" key="13">
    <source>
        <dbReference type="Proteomes" id="UP000235803"/>
    </source>
</evidence>
<evidence type="ECO:0000256" key="2">
    <source>
        <dbReference type="ARBA" id="ARBA00005194"/>
    </source>
</evidence>
<feature type="region of interest" description="Disordered" evidence="10">
    <location>
        <begin position="43"/>
        <end position="73"/>
    </location>
</feature>
<keyword evidence="6 9" id="KW-0443">Lipid metabolism</keyword>
<evidence type="ECO:0000256" key="10">
    <source>
        <dbReference type="SAM" id="MobiDB-lite"/>
    </source>
</evidence>
<dbReference type="InterPro" id="IPR011053">
    <property type="entry name" value="Single_hybrid_motif"/>
</dbReference>
<evidence type="ECO:0000256" key="8">
    <source>
        <dbReference type="ARBA" id="ARBA00023267"/>
    </source>
</evidence>
<protein>
    <recommendedName>
        <fullName evidence="3 9">Biotin carboxyl carrier protein of acetyl-CoA carboxylase</fullName>
    </recommendedName>
</protein>
<organism evidence="12 13">
    <name type="scientific">Billgrantia endophytica</name>
    <dbReference type="NCBI Taxonomy" id="2033802"/>
    <lineage>
        <taxon>Bacteria</taxon>
        <taxon>Pseudomonadati</taxon>
        <taxon>Pseudomonadota</taxon>
        <taxon>Gammaproteobacteria</taxon>
        <taxon>Oceanospirillales</taxon>
        <taxon>Halomonadaceae</taxon>
        <taxon>Billgrantia</taxon>
    </lineage>
</organism>
<feature type="domain" description="Lipoyl-binding" evidence="11">
    <location>
        <begin position="78"/>
        <end position="163"/>
    </location>
</feature>
<dbReference type="InterPro" id="IPR000089">
    <property type="entry name" value="Biotin_lipoyl"/>
</dbReference>
<feature type="compositionally biased region" description="Basic and acidic residues" evidence="10">
    <location>
        <begin position="48"/>
        <end position="58"/>
    </location>
</feature>
<dbReference type="RefSeq" id="WP_102655180.1">
    <property type="nucleotide sequence ID" value="NZ_PNRF01000042.1"/>
</dbReference>
<evidence type="ECO:0000256" key="5">
    <source>
        <dbReference type="ARBA" id="ARBA00022832"/>
    </source>
</evidence>
<dbReference type="PANTHER" id="PTHR45266">
    <property type="entry name" value="OXALOACETATE DECARBOXYLASE ALPHA CHAIN"/>
    <property type="match status" value="1"/>
</dbReference>
<dbReference type="AlphaFoldDB" id="A0A2N7TX52"/>
<evidence type="ECO:0000256" key="1">
    <source>
        <dbReference type="ARBA" id="ARBA00003761"/>
    </source>
</evidence>
<dbReference type="GO" id="GO:0003989">
    <property type="term" value="F:acetyl-CoA carboxylase activity"/>
    <property type="evidence" value="ECO:0007669"/>
    <property type="project" value="InterPro"/>
</dbReference>
<evidence type="ECO:0000256" key="7">
    <source>
        <dbReference type="ARBA" id="ARBA00023160"/>
    </source>
</evidence>
<feature type="compositionally biased region" description="Low complexity" evidence="10">
    <location>
        <begin position="59"/>
        <end position="73"/>
    </location>
</feature>
<evidence type="ECO:0000256" key="6">
    <source>
        <dbReference type="ARBA" id="ARBA00023098"/>
    </source>
</evidence>
<dbReference type="PROSITE" id="PS00188">
    <property type="entry name" value="BIOTIN"/>
    <property type="match status" value="1"/>
</dbReference>
<sequence>MTLTHKELVEVLQHLEESSCEEFSLQMEGVDLLLRRKVDGAGVTPRAPQRELPCRHAEPQQAASATASAPAEQAACPPVASAAPAAGHSVAAPMSGIFYRCSSPDAPPFVEEGAEVKVGDPLGMIEVMKLFSTLYAKVPGRVVAIQVADGGSVQQGDVLMVIE</sequence>
<dbReference type="PANTHER" id="PTHR45266:SF3">
    <property type="entry name" value="OXALOACETATE DECARBOXYLASE ALPHA CHAIN"/>
    <property type="match status" value="1"/>
</dbReference>
<evidence type="ECO:0000313" key="12">
    <source>
        <dbReference type="EMBL" id="PMR72759.1"/>
    </source>
</evidence>
<dbReference type="GO" id="GO:0009317">
    <property type="term" value="C:acetyl-CoA carboxylase complex"/>
    <property type="evidence" value="ECO:0007669"/>
    <property type="project" value="InterPro"/>
</dbReference>
<evidence type="ECO:0000256" key="4">
    <source>
        <dbReference type="ARBA" id="ARBA00022516"/>
    </source>
</evidence>
<reference evidence="12 13" key="1">
    <citation type="submission" date="2018-01" db="EMBL/GenBank/DDBJ databases">
        <title>Halomonas endophytica sp. nov., isolated from storage liquid in the stems of Populus euphratica.</title>
        <authorList>
            <person name="Chen C."/>
        </authorList>
    </citation>
    <scope>NUCLEOTIDE SEQUENCE [LARGE SCALE GENOMIC DNA]</scope>
    <source>
        <strain evidence="12 13">MC28</strain>
    </source>
</reference>
<dbReference type="OrthoDB" id="5297413at2"/>
<dbReference type="InterPro" id="IPR001882">
    <property type="entry name" value="Biotin_BS"/>
</dbReference>
<evidence type="ECO:0000259" key="11">
    <source>
        <dbReference type="PROSITE" id="PS50968"/>
    </source>
</evidence>
<keyword evidence="7 9" id="KW-0275">Fatty acid biosynthesis</keyword>
<dbReference type="InterPro" id="IPR050709">
    <property type="entry name" value="Biotin_Carboxyl_Carrier/Decarb"/>
</dbReference>
<keyword evidence="13" id="KW-1185">Reference proteome</keyword>
<gene>
    <name evidence="12" type="ORF">C1H69_20145</name>
</gene>
<dbReference type="Pfam" id="PF00364">
    <property type="entry name" value="Biotin_lipoyl"/>
    <property type="match status" value="1"/>
</dbReference>
<dbReference type="PRINTS" id="PR01071">
    <property type="entry name" value="ACOABIOTINCC"/>
</dbReference>
<dbReference type="EMBL" id="PNRF01000042">
    <property type="protein sequence ID" value="PMR72759.1"/>
    <property type="molecule type" value="Genomic_DNA"/>
</dbReference>
<dbReference type="PROSITE" id="PS50968">
    <property type="entry name" value="BIOTINYL_LIPOYL"/>
    <property type="match status" value="1"/>
</dbReference>
<dbReference type="Proteomes" id="UP000235803">
    <property type="component" value="Unassembled WGS sequence"/>
</dbReference>
<dbReference type="UniPathway" id="UPA00094"/>
<comment type="pathway">
    <text evidence="2 9">Lipid metabolism; fatty acid biosynthesis.</text>
</comment>
<dbReference type="NCBIfam" id="NF005457">
    <property type="entry name" value="PRK07051.1"/>
    <property type="match status" value="1"/>
</dbReference>
<evidence type="ECO:0000256" key="9">
    <source>
        <dbReference type="RuleBase" id="RU364072"/>
    </source>
</evidence>
<keyword evidence="5 9" id="KW-0276">Fatty acid metabolism</keyword>
<dbReference type="InterPro" id="IPR001249">
    <property type="entry name" value="AcCoA_biotinCC"/>
</dbReference>
<comment type="caution">
    <text evidence="12">The sequence shown here is derived from an EMBL/GenBank/DDBJ whole genome shotgun (WGS) entry which is preliminary data.</text>
</comment>
<keyword evidence="4 9" id="KW-0444">Lipid biosynthesis</keyword>
<evidence type="ECO:0000256" key="3">
    <source>
        <dbReference type="ARBA" id="ARBA00017562"/>
    </source>
</evidence>
<dbReference type="GO" id="GO:0006633">
    <property type="term" value="P:fatty acid biosynthetic process"/>
    <property type="evidence" value="ECO:0007669"/>
    <property type="project" value="UniProtKB-UniPathway"/>
</dbReference>
<dbReference type="CDD" id="cd06850">
    <property type="entry name" value="biotinyl_domain"/>
    <property type="match status" value="1"/>
</dbReference>
<dbReference type="Gene3D" id="2.40.50.100">
    <property type="match status" value="1"/>
</dbReference>
<comment type="function">
    <text evidence="1 9">This protein is a component of the acetyl coenzyme A carboxylase complex; first, biotin carboxylase catalyzes the carboxylation of the carrier protein and then the transcarboxylase transfers the carboxyl group to form malonyl-CoA.</text>
</comment>
<dbReference type="SUPFAM" id="SSF51230">
    <property type="entry name" value="Single hybrid motif"/>
    <property type="match status" value="1"/>
</dbReference>
<proteinExistence type="predicted"/>